<dbReference type="Gramene" id="Kaladp0921s0013.1.v1.1">
    <property type="protein sequence ID" value="Kaladp0921s0013.1.v1.1.CDS.1"/>
    <property type="gene ID" value="Kaladp0921s0013.v1.1"/>
</dbReference>
<keyword evidence="1" id="KW-0472">Membrane</keyword>
<sequence length="95" mass="10946">MILVSWLDCVGLFSYFLIWNFCFNYLNTCMMIVLEKSCYGGIDRNGYLCLFTTCSIECSYENLCGTICRTLSPKNSWIVVLICNSYIFFFVCLSG</sequence>
<keyword evidence="3" id="KW-1185">Reference proteome</keyword>
<evidence type="ECO:0000256" key="1">
    <source>
        <dbReference type="SAM" id="Phobius"/>
    </source>
</evidence>
<feature type="transmembrane region" description="Helical" evidence="1">
    <location>
        <begin position="12"/>
        <end position="34"/>
    </location>
</feature>
<keyword evidence="1" id="KW-0812">Transmembrane</keyword>
<protein>
    <submittedName>
        <fullName evidence="2">Uncharacterized protein</fullName>
    </submittedName>
</protein>
<keyword evidence="1" id="KW-1133">Transmembrane helix</keyword>
<proteinExistence type="predicted"/>
<name>A0A7N0VKI7_KALFE</name>
<accession>A0A7N0VKI7</accession>
<dbReference type="AlphaFoldDB" id="A0A7N0VKI7"/>
<evidence type="ECO:0000313" key="3">
    <source>
        <dbReference type="Proteomes" id="UP000594263"/>
    </source>
</evidence>
<evidence type="ECO:0000313" key="2">
    <source>
        <dbReference type="EnsemblPlants" id="Kaladp0921s0013.1.v1.1.CDS.1"/>
    </source>
</evidence>
<reference evidence="2" key="1">
    <citation type="submission" date="2021-01" db="UniProtKB">
        <authorList>
            <consortium name="EnsemblPlants"/>
        </authorList>
    </citation>
    <scope>IDENTIFICATION</scope>
</reference>
<dbReference type="Proteomes" id="UP000594263">
    <property type="component" value="Unplaced"/>
</dbReference>
<organism evidence="2 3">
    <name type="scientific">Kalanchoe fedtschenkoi</name>
    <name type="common">Lavender scallops</name>
    <name type="synonym">South American air plant</name>
    <dbReference type="NCBI Taxonomy" id="63787"/>
    <lineage>
        <taxon>Eukaryota</taxon>
        <taxon>Viridiplantae</taxon>
        <taxon>Streptophyta</taxon>
        <taxon>Embryophyta</taxon>
        <taxon>Tracheophyta</taxon>
        <taxon>Spermatophyta</taxon>
        <taxon>Magnoliopsida</taxon>
        <taxon>eudicotyledons</taxon>
        <taxon>Gunneridae</taxon>
        <taxon>Pentapetalae</taxon>
        <taxon>Saxifragales</taxon>
        <taxon>Crassulaceae</taxon>
        <taxon>Kalanchoe</taxon>
    </lineage>
</organism>
<dbReference type="EnsemblPlants" id="Kaladp0921s0013.1.v1.1">
    <property type="protein sequence ID" value="Kaladp0921s0013.1.v1.1.CDS.1"/>
    <property type="gene ID" value="Kaladp0921s0013.v1.1"/>
</dbReference>